<dbReference type="SUPFAM" id="SSF46689">
    <property type="entry name" value="Homeodomain-like"/>
    <property type="match status" value="1"/>
</dbReference>
<feature type="domain" description="HTH tetR-type" evidence="5">
    <location>
        <begin position="9"/>
        <end position="69"/>
    </location>
</feature>
<name>A0A1H0D5F3_9ACTN</name>
<evidence type="ECO:0000313" key="6">
    <source>
        <dbReference type="EMBL" id="SDN65368.1"/>
    </source>
</evidence>
<dbReference type="Pfam" id="PF00440">
    <property type="entry name" value="TetR_N"/>
    <property type="match status" value="1"/>
</dbReference>
<dbReference type="EMBL" id="FNIE01000005">
    <property type="protein sequence ID" value="SDN65368.1"/>
    <property type="molecule type" value="Genomic_DNA"/>
</dbReference>
<feature type="DNA-binding region" description="H-T-H motif" evidence="4">
    <location>
        <begin position="32"/>
        <end position="51"/>
    </location>
</feature>
<accession>A0A1H0D5F3</accession>
<dbReference type="OrthoDB" id="3218408at2"/>
<dbReference type="Gene3D" id="1.10.357.10">
    <property type="entry name" value="Tetracycline Repressor, domain 2"/>
    <property type="match status" value="1"/>
</dbReference>
<evidence type="ECO:0000256" key="3">
    <source>
        <dbReference type="ARBA" id="ARBA00023163"/>
    </source>
</evidence>
<dbReference type="PANTHER" id="PTHR47506">
    <property type="entry name" value="TRANSCRIPTIONAL REGULATORY PROTEIN"/>
    <property type="match status" value="1"/>
</dbReference>
<protein>
    <submittedName>
        <fullName evidence="6">Transcriptional regulator, TetR family</fullName>
    </submittedName>
</protein>
<dbReference type="RefSeq" id="WP_093784387.1">
    <property type="nucleotide sequence ID" value="NZ_FNIE01000005.1"/>
</dbReference>
<evidence type="ECO:0000313" key="7">
    <source>
        <dbReference type="Proteomes" id="UP000199341"/>
    </source>
</evidence>
<keyword evidence="7" id="KW-1185">Reference proteome</keyword>
<keyword evidence="1" id="KW-0805">Transcription regulation</keyword>
<keyword evidence="3" id="KW-0804">Transcription</keyword>
<evidence type="ECO:0000256" key="2">
    <source>
        <dbReference type="ARBA" id="ARBA00023125"/>
    </source>
</evidence>
<keyword evidence="2 4" id="KW-0238">DNA-binding</keyword>
<dbReference type="Proteomes" id="UP000199341">
    <property type="component" value="Unassembled WGS sequence"/>
</dbReference>
<dbReference type="PROSITE" id="PS50977">
    <property type="entry name" value="HTH_TETR_2"/>
    <property type="match status" value="1"/>
</dbReference>
<dbReference type="InterPro" id="IPR009057">
    <property type="entry name" value="Homeodomain-like_sf"/>
</dbReference>
<dbReference type="GO" id="GO:0003677">
    <property type="term" value="F:DNA binding"/>
    <property type="evidence" value="ECO:0007669"/>
    <property type="project" value="UniProtKB-UniRule"/>
</dbReference>
<evidence type="ECO:0000256" key="1">
    <source>
        <dbReference type="ARBA" id="ARBA00023015"/>
    </source>
</evidence>
<evidence type="ECO:0000256" key="4">
    <source>
        <dbReference type="PROSITE-ProRule" id="PRU00335"/>
    </source>
</evidence>
<dbReference type="PRINTS" id="PR00455">
    <property type="entry name" value="HTHTETR"/>
</dbReference>
<organism evidence="6 7">
    <name type="scientific">Actinacidiphila guanduensis</name>
    <dbReference type="NCBI Taxonomy" id="310781"/>
    <lineage>
        <taxon>Bacteria</taxon>
        <taxon>Bacillati</taxon>
        <taxon>Actinomycetota</taxon>
        <taxon>Actinomycetes</taxon>
        <taxon>Kitasatosporales</taxon>
        <taxon>Streptomycetaceae</taxon>
        <taxon>Actinacidiphila</taxon>
    </lineage>
</organism>
<evidence type="ECO:0000259" key="5">
    <source>
        <dbReference type="PROSITE" id="PS50977"/>
    </source>
</evidence>
<dbReference type="AlphaFoldDB" id="A0A1H0D5F3"/>
<dbReference type="STRING" id="310781.SAMN05216259_10578"/>
<dbReference type="PANTHER" id="PTHR47506:SF6">
    <property type="entry name" value="HTH-TYPE TRANSCRIPTIONAL REPRESSOR NEMR"/>
    <property type="match status" value="1"/>
</dbReference>
<sequence>MTTRAERAAGTRGELLDAGLRLCERVGLSGMSVNLVVQEAGLAKGTFFHHFGDRSGFLRALHQEFHDRLFAEITAAVAHLAPGRARLIAAADAYLDGCLRHRGVRALLLEARAEPAISQAIAERNAQAAQVLGDDFAVLGWPHPVAGAALWLGLVVEAALAEFAAGQRRPEIRTALAHFLPGTSARAARTG</sequence>
<dbReference type="InterPro" id="IPR001647">
    <property type="entry name" value="HTH_TetR"/>
</dbReference>
<gene>
    <name evidence="6" type="ORF">SAMN05216259_10578</name>
</gene>
<proteinExistence type="predicted"/>
<reference evidence="6 7" key="1">
    <citation type="submission" date="2016-10" db="EMBL/GenBank/DDBJ databases">
        <authorList>
            <person name="de Groot N.N."/>
        </authorList>
    </citation>
    <scope>NUCLEOTIDE SEQUENCE [LARGE SCALE GENOMIC DNA]</scope>
    <source>
        <strain evidence="6 7">CGMCC 4.2022</strain>
    </source>
</reference>